<evidence type="ECO:0000256" key="7">
    <source>
        <dbReference type="SAM" id="Phobius"/>
    </source>
</evidence>
<feature type="transmembrane region" description="Helical" evidence="7">
    <location>
        <begin position="145"/>
        <end position="169"/>
    </location>
</feature>
<feature type="transmembrane region" description="Helical" evidence="7">
    <location>
        <begin position="9"/>
        <end position="30"/>
    </location>
</feature>
<dbReference type="SUPFAM" id="SSF81338">
    <property type="entry name" value="Aquaporin-like"/>
    <property type="match status" value="1"/>
</dbReference>
<dbReference type="PANTHER" id="PTHR45724">
    <property type="entry name" value="AQUAPORIN NIP2-1"/>
    <property type="match status" value="1"/>
</dbReference>
<evidence type="ECO:0000313" key="10">
    <source>
        <dbReference type="Proteomes" id="UP000015354"/>
    </source>
</evidence>
<feature type="transmembrane region" description="Helical" evidence="7">
    <location>
        <begin position="36"/>
        <end position="55"/>
    </location>
</feature>
<feature type="transmembrane region" description="Helical" evidence="7">
    <location>
        <begin position="194"/>
        <end position="214"/>
    </location>
</feature>
<evidence type="ECO:0000256" key="3">
    <source>
        <dbReference type="ARBA" id="ARBA00022692"/>
    </source>
</evidence>
<dbReference type="AlphaFoldDB" id="S9U4R9"/>
<dbReference type="Proteomes" id="UP000015354">
    <property type="component" value="Unassembled WGS sequence"/>
</dbReference>
<protein>
    <submittedName>
        <fullName evidence="8">Major intrisic-like protein</fullName>
    </submittedName>
</protein>
<evidence type="ECO:0000313" key="9">
    <source>
        <dbReference type="EMBL" id="EPY31016.1"/>
    </source>
</evidence>
<dbReference type="GO" id="GO:0015267">
    <property type="term" value="F:channel activity"/>
    <property type="evidence" value="ECO:0007669"/>
    <property type="project" value="InterPro"/>
</dbReference>
<comment type="subcellular location">
    <subcellularLocation>
        <location evidence="1">Membrane</location>
        <topology evidence="1">Multi-pass membrane protein</topology>
    </subcellularLocation>
</comment>
<organism evidence="8 10">
    <name type="scientific">Strigomonas culicis</name>
    <dbReference type="NCBI Taxonomy" id="28005"/>
    <lineage>
        <taxon>Eukaryota</taxon>
        <taxon>Discoba</taxon>
        <taxon>Euglenozoa</taxon>
        <taxon>Kinetoplastea</taxon>
        <taxon>Metakinetoplastina</taxon>
        <taxon>Trypanosomatida</taxon>
        <taxon>Trypanosomatidae</taxon>
        <taxon>Strigomonadinae</taxon>
        <taxon>Strigomonas</taxon>
    </lineage>
</organism>
<evidence type="ECO:0000256" key="2">
    <source>
        <dbReference type="ARBA" id="ARBA00022448"/>
    </source>
</evidence>
<dbReference type="InterPro" id="IPR023271">
    <property type="entry name" value="Aquaporin-like"/>
</dbReference>
<comment type="similarity">
    <text evidence="6">Belongs to the MIP/aquaporin (TC 1.A.8) family.</text>
</comment>
<dbReference type="GO" id="GO:0016020">
    <property type="term" value="C:membrane"/>
    <property type="evidence" value="ECO:0007669"/>
    <property type="project" value="UniProtKB-SubCell"/>
</dbReference>
<dbReference type="Pfam" id="PF00230">
    <property type="entry name" value="MIP"/>
    <property type="match status" value="1"/>
</dbReference>
<keyword evidence="10" id="KW-1185">Reference proteome</keyword>
<evidence type="ECO:0000256" key="6">
    <source>
        <dbReference type="RuleBase" id="RU000477"/>
    </source>
</evidence>
<dbReference type="PROSITE" id="PS00221">
    <property type="entry name" value="MIP"/>
    <property type="match status" value="1"/>
</dbReference>
<comment type="caution">
    <text evidence="8">The sequence shown here is derived from an EMBL/GenBank/DDBJ whole genome shotgun (WGS) entry which is preliminary data.</text>
</comment>
<keyword evidence="2 6" id="KW-0813">Transport</keyword>
<dbReference type="EMBL" id="ATMH01003687">
    <property type="protein sequence ID" value="EPY31016.1"/>
    <property type="molecule type" value="Genomic_DNA"/>
</dbReference>
<keyword evidence="4 7" id="KW-1133">Transmembrane helix</keyword>
<dbReference type="OrthoDB" id="3222at2759"/>
<reference evidence="8 10" key="1">
    <citation type="journal article" date="2013" name="PLoS ONE">
        <title>Predicting the Proteins of Angomonas deanei, Strigomonas culicis and Their Respective Endosymbionts Reveals New Aspects of the Trypanosomatidae Family.</title>
        <authorList>
            <person name="Motta M.C."/>
            <person name="Martins A.C."/>
            <person name="de Souza S.S."/>
            <person name="Catta-Preta C.M."/>
            <person name="Silva R."/>
            <person name="Klein C.C."/>
            <person name="de Almeida L.G."/>
            <person name="de Lima Cunha O."/>
            <person name="Ciapina L.P."/>
            <person name="Brocchi M."/>
            <person name="Colabardini A.C."/>
            <person name="de Araujo Lima B."/>
            <person name="Machado C.R."/>
            <person name="de Almeida Soares C.M."/>
            <person name="Probst C.M."/>
            <person name="de Menezes C.B."/>
            <person name="Thompson C.E."/>
            <person name="Bartholomeu D.C."/>
            <person name="Gradia D.F."/>
            <person name="Pavoni D.P."/>
            <person name="Grisard E.C."/>
            <person name="Fantinatti-Garboggini F."/>
            <person name="Marchini F.K."/>
            <person name="Rodrigues-Luiz G.F."/>
            <person name="Wagner G."/>
            <person name="Goldman G.H."/>
            <person name="Fietto J.L."/>
            <person name="Elias M.C."/>
            <person name="Goldman M.H."/>
            <person name="Sagot M.F."/>
            <person name="Pereira M."/>
            <person name="Stoco P.H."/>
            <person name="de Mendonca-Neto R.P."/>
            <person name="Teixeira S.M."/>
            <person name="Maciel T.E."/>
            <person name="de Oliveira Mendes T.A."/>
            <person name="Urmenyi T.P."/>
            <person name="de Souza W."/>
            <person name="Schenkman S."/>
            <person name="de Vasconcelos A.T."/>
        </authorList>
    </citation>
    <scope>NUCLEOTIDE SEQUENCE [LARGE SCALE GENOMIC DNA]</scope>
</reference>
<keyword evidence="3 6" id="KW-0812">Transmembrane</keyword>
<dbReference type="PRINTS" id="PR00783">
    <property type="entry name" value="MINTRINSICP"/>
</dbReference>
<accession>S9U4R9</accession>
<feature type="transmembrane region" description="Helical" evidence="7">
    <location>
        <begin position="112"/>
        <end position="133"/>
    </location>
</feature>
<sequence>MLSEFLSQLLAELIGTFLFVLVVSMAPAGVNSLAPIPIGFMLASMCFTFGYISGAHFNPAVSFAAFINGKMTLQRFLLYVVTQVIGAFLASLYATAIIGLEITVPTTDMNLLAIWKSLMGELVYTFALASVVLHVCFSRQRTNDFYGFAIGMTVMAGAFSVGSVSGGAFNPALALGTQFVSCIRGNCKPLLGFWVYWVAPLLGALIATVVYQLLDSHDRGEGEIVVTTDAVF</sequence>
<evidence type="ECO:0000313" key="8">
    <source>
        <dbReference type="EMBL" id="EPY25787.1"/>
    </source>
</evidence>
<dbReference type="Gene3D" id="1.20.1080.10">
    <property type="entry name" value="Glycerol uptake facilitator protein"/>
    <property type="match status" value="1"/>
</dbReference>
<dbReference type="PANTHER" id="PTHR45724:SF13">
    <property type="entry name" value="AQUAPORIN NIP1-1-RELATED"/>
    <property type="match status" value="1"/>
</dbReference>
<dbReference type="InterPro" id="IPR000425">
    <property type="entry name" value="MIP"/>
</dbReference>
<dbReference type="InterPro" id="IPR034294">
    <property type="entry name" value="Aquaporin_transptr"/>
</dbReference>
<dbReference type="InterPro" id="IPR022357">
    <property type="entry name" value="MIP_CS"/>
</dbReference>
<keyword evidence="5 7" id="KW-0472">Membrane</keyword>
<proteinExistence type="inferred from homology"/>
<evidence type="ECO:0000256" key="1">
    <source>
        <dbReference type="ARBA" id="ARBA00004141"/>
    </source>
</evidence>
<dbReference type="EMBL" id="ATMH01006477">
    <property type="protein sequence ID" value="EPY25787.1"/>
    <property type="molecule type" value="Genomic_DNA"/>
</dbReference>
<evidence type="ECO:0000256" key="4">
    <source>
        <dbReference type="ARBA" id="ARBA00022989"/>
    </source>
</evidence>
<reference evidence="8" key="2">
    <citation type="submission" date="2013-03" db="EMBL/GenBank/DDBJ databases">
        <authorList>
            <person name="Motta M.C.M."/>
            <person name="Martins A.C.A."/>
            <person name="Preta C.M.C.C."/>
            <person name="Silva R."/>
            <person name="de Souza S.S."/>
            <person name="Klein C.C."/>
            <person name="de Almeida L.G.P."/>
            <person name="Cunha O.L."/>
            <person name="Colabardini A.C."/>
            <person name="Lima B.A."/>
            <person name="Machado C.R."/>
            <person name="Soares C.M.A."/>
            <person name="de Menezes C.B.A."/>
            <person name="Bartolomeu D.C."/>
            <person name="Grisard E.C."/>
            <person name="Fantinatti-Garboggini F."/>
            <person name="Rodrigues-Luiz G.F."/>
            <person name="Wagner G."/>
            <person name="Goldman G.H."/>
            <person name="Fietto J.L.R."/>
            <person name="Ciapina L.P."/>
            <person name="Brocchi M."/>
            <person name="Elias M.C."/>
            <person name="Goldman M.H.S."/>
            <person name="Sagot M.-F."/>
            <person name="Pereira M."/>
            <person name="Stoco P.H."/>
            <person name="Teixeira S.M.R."/>
            <person name="de Mendonca-Neto R.P."/>
            <person name="Maciel T.E.F."/>
            <person name="Mendes T.A.O."/>
            <person name="Urmenyi T.P."/>
            <person name="Teixeira M.M.G."/>
            <person name="de Camargo E.F.P."/>
            <person name="de Sousa W."/>
            <person name="Schenkman S."/>
            <person name="de Vasconcelos A.T.R."/>
        </authorList>
    </citation>
    <scope>NUCLEOTIDE SEQUENCE</scope>
</reference>
<name>S9U4R9_9TRYP</name>
<evidence type="ECO:0000256" key="5">
    <source>
        <dbReference type="ARBA" id="ARBA00023136"/>
    </source>
</evidence>
<gene>
    <name evidence="9" type="ORF">STCU_03687</name>
    <name evidence="8" type="ORF">STCU_06477</name>
</gene>
<feature type="transmembrane region" description="Helical" evidence="7">
    <location>
        <begin position="76"/>
        <end position="100"/>
    </location>
</feature>